<evidence type="ECO:0000256" key="5">
    <source>
        <dbReference type="SAM" id="MobiDB-lite"/>
    </source>
</evidence>
<feature type="transmembrane region" description="Helical" evidence="6">
    <location>
        <begin position="688"/>
        <end position="708"/>
    </location>
</feature>
<evidence type="ECO:0000256" key="6">
    <source>
        <dbReference type="SAM" id="Phobius"/>
    </source>
</evidence>
<feature type="transmembrane region" description="Helical" evidence="6">
    <location>
        <begin position="912"/>
        <end position="932"/>
    </location>
</feature>
<feature type="region of interest" description="Disordered" evidence="5">
    <location>
        <begin position="1944"/>
        <end position="1963"/>
    </location>
</feature>
<dbReference type="Pfam" id="PF00520">
    <property type="entry name" value="Ion_trans"/>
    <property type="match status" value="1"/>
</dbReference>
<dbReference type="GO" id="GO:0005221">
    <property type="term" value="F:intracellularly cyclic nucleotide-activated monoatomic cation channel activity"/>
    <property type="evidence" value="ECO:0007669"/>
    <property type="project" value="InterPro"/>
</dbReference>
<feature type="transmembrane region" description="Helical" evidence="6">
    <location>
        <begin position="88"/>
        <end position="110"/>
    </location>
</feature>
<comment type="subcellular location">
    <subcellularLocation>
        <location evidence="1">Membrane</location>
        <topology evidence="1">Multi-pass membrane protein</topology>
    </subcellularLocation>
</comment>
<dbReference type="PANTHER" id="PTHR45638">
    <property type="entry name" value="CYCLIC NUCLEOTIDE-GATED CATION CHANNEL SUBUNIT A"/>
    <property type="match status" value="1"/>
</dbReference>
<keyword evidence="2 6" id="KW-0812">Transmembrane</keyword>
<comment type="caution">
    <text evidence="8">The sequence shown here is derived from an EMBL/GenBank/DDBJ whole genome shotgun (WGS) entry which is preliminary data.</text>
</comment>
<keyword evidence="3 6" id="KW-1133">Transmembrane helix</keyword>
<dbReference type="InterPro" id="IPR000595">
    <property type="entry name" value="cNMP-bd_dom"/>
</dbReference>
<keyword evidence="4 6" id="KW-0472">Membrane</keyword>
<dbReference type="GO" id="GO:0044877">
    <property type="term" value="F:protein-containing complex binding"/>
    <property type="evidence" value="ECO:0007669"/>
    <property type="project" value="TreeGrafter"/>
</dbReference>
<evidence type="ECO:0000256" key="1">
    <source>
        <dbReference type="ARBA" id="ARBA00004141"/>
    </source>
</evidence>
<dbReference type="Pfam" id="PF07885">
    <property type="entry name" value="Ion_trans_2"/>
    <property type="match status" value="1"/>
</dbReference>
<feature type="transmembrane region" description="Helical" evidence="6">
    <location>
        <begin position="883"/>
        <end position="900"/>
    </location>
</feature>
<feature type="transmembrane region" description="Helical" evidence="6">
    <location>
        <begin position="369"/>
        <end position="393"/>
    </location>
</feature>
<accession>A0A8T1WDY9</accession>
<feature type="compositionally biased region" description="Polar residues" evidence="5">
    <location>
        <begin position="1944"/>
        <end position="1957"/>
    </location>
</feature>
<organism evidence="8 9">
    <name type="scientific">Phytophthora pseudosyringae</name>
    <dbReference type="NCBI Taxonomy" id="221518"/>
    <lineage>
        <taxon>Eukaryota</taxon>
        <taxon>Sar</taxon>
        <taxon>Stramenopiles</taxon>
        <taxon>Oomycota</taxon>
        <taxon>Peronosporomycetes</taxon>
        <taxon>Peronosporales</taxon>
        <taxon>Peronosporaceae</taxon>
        <taxon>Phytophthora</taxon>
    </lineage>
</organism>
<feature type="region of interest" description="Disordered" evidence="5">
    <location>
        <begin position="1704"/>
        <end position="1726"/>
    </location>
</feature>
<feature type="transmembrane region" description="Helical" evidence="6">
    <location>
        <begin position="125"/>
        <end position="147"/>
    </location>
</feature>
<dbReference type="PROSITE" id="PS50042">
    <property type="entry name" value="CNMP_BINDING_3"/>
    <property type="match status" value="4"/>
</dbReference>
<dbReference type="Pfam" id="PF00027">
    <property type="entry name" value="cNMP_binding"/>
    <property type="match status" value="3"/>
</dbReference>
<feature type="domain" description="Cyclic nucleotide-binding" evidence="7">
    <location>
        <begin position="2438"/>
        <end position="2545"/>
    </location>
</feature>
<dbReference type="SMART" id="SM00100">
    <property type="entry name" value="cNMP"/>
    <property type="match status" value="4"/>
</dbReference>
<dbReference type="OrthoDB" id="2021138at2759"/>
<feature type="region of interest" description="Disordered" evidence="5">
    <location>
        <begin position="28"/>
        <end position="47"/>
    </location>
</feature>
<dbReference type="PANTHER" id="PTHR45638:SF11">
    <property type="entry name" value="CYCLIC NUCLEOTIDE-GATED CATION CHANNEL SUBUNIT A"/>
    <property type="match status" value="1"/>
</dbReference>
<dbReference type="InterPro" id="IPR050866">
    <property type="entry name" value="CNG_cation_channel"/>
</dbReference>
<name>A0A8T1WDY9_9STRA</name>
<sequence length="2687" mass="305091">MNPLPKKLRLLIYFTPWHSGKMGSKILAGGTEEGPSNSSVTRRGHRARRTSRRWRRALLRIWDYVYHQTFEPVELAYKRLSLRTRQTIRVGVSLYAVLYHLLTVPFRIAFYYEPRGTVHSWGTELSVYVAMDAVADVIGMLEFLRLYRLQTGGPTRFANFSLNRATTTRKFQTAKMTREPSFDLRHQAETKWTLADMERDAPMNVLSMSRRDAVRERNLAFALEIVALAPVETIPYALGAYNALHLVRMTKLCRLYRLQLCIERIASIYSDRAWVQHLSSAGVKSLVRSISLYTCLGHWFACGYMLIAHTQCGLSFEACSEEESSWVIRDRLLGASTARKYARSLYWASRTILLMGFDEVVPVSDTETMYVILVTILGGLFASSLLASFLFIFRFWNARYAAFATHVDNAREYMRSQNIPRALRRQVIAYLTYSWSTHHSLDSEEALHLMPKHLQLKVVSALKASRIKQVCFLAKESVEFVNLLAAALVRQVYAPVDHISEPKANAHMFFVIRGRVVLSAASGSNAKECKSGDFFADVCLLFPDQFDEKAVAKTFCELYVLPKAKFDDAMSEFYREKEADVRAQMAETLEKHSAQLLKTKKLLGVRERTSSGQNSIDDSSHDFFAAQDTRSSVSKRSVSWRLPGSLFRVYWDAARLLAILYVVFEVPYFAVFSSIAEDQGMFEGYSGFTFRYSLSLLVEMLFGVSILLRARVLAHLDPVVMLVVEDPELIFAAYKAHGFYLDLIAWLPVGVVLESLTTASVHRYAWCFRFLRLLRLREVPELLWNVCDYYSVSSKTHLVMSLLLGVTLMLHVVGCIWFEMAWVPHGDFGHPSKTILWELTPSECLRHATTFSNCSWVVYDCYPHIGEVFPAEDPASTYQAPLAYLRSVYWAIVTLTTVGYGDITAYSTGESFFAAFWIFVGGILNFAVIGAMSSTISSATAPHRDHMEKLNALNSTLERMEVSATLSSDIRRFYHLEFNTRKQAYESQLLSNLPDKLCYEISSLLHAEAVKSVELFDSATIEFLKEVTGKFRHRSFQNGDTICLEGGVCREFFVFVRGSKVNVFFRSRKVPIRALRDGDCHGVNEFLLRRAHPATLTAASVVHASVMTREQFDSIQRKFDEDLRDMKEEAQLLCVDQHDRMQRIVRNLEKLKLQPHVMATSTLFWQGETTIVSTTTTGAAGGRREPFVRDVHATRNTLTSLWHAVITCWNVYNAVAVVFRVCFHRHLHFSSEMNAAVWIADLGCDLCFALDIYLRLFFFGSSEVTVDNLVTRKWRDRRYLRSSALKWHLVASLPIYTPYGSGSFIASTCRLPRLVRCVSLWTYLDDAIVQIQQHFASHNVSAYLSPTKLMLILVLVAHYVGSIFFFISELECEHVERCWLRDNEFSFSMLYAKSFYWAIRTLLLAGSPDIVPRDAAATLWTGFTCLSCTFIIGHIVGELSDLIQDVSKESKQFKARVANFDSFAKEHKLAEGLRTRVGFFFREQQKHTKDSDLRSTVADLSANLRLKLVLEIYGASIALLPIGRFLTPSQVNNLALRLKSELFIPGDSILAEGTMGNRLCILRRGVAAAFWTSSITSVAIMLEGAVFGEIAFFLPGQRRLATVRATSSCEVLYVTKFDWQELWLTSSDRSDVQVQKYAQRAILDWVQSRLCRYQRWSLNTAGKARRLLAACLAGPRLATAAVGALKAKRKFASILVSRRASSELTVPVPPPSTKAPTAEAKQPSSAVTDKLLLDRKAEYLHAKTQECVKMFHRSIAAARALHRSPSARSSRNLSVGKAGGNSSSRFLPSVRGDAVSSNTPDIRTLQFTVDINPVNRLVRAILTDDHLREMETECWARFKLLVTARHRVAKSLENFGFPPTPADPSDHQRFETKATPARNRVTRVRSLLFDEHASRKLEIERLVTVAAKFSECIPAKPANKWETAAAAPTLRRFLAKDSDHETQFSSSTARVSPQPNAQYRGRWSKSERVARLERMERSQSLPHFGRAFFEKLQLRENSMDSSRPGIDFERLQHYQHLQHSVNLRLIHRLKNRDHTQASIVPRLDTSLVSQMTRRNLLAATPPKPPASDAMVNAKSIRSKLSQHLITTGKHMEKAWDLIMLLIAFYHLEVTTFKVCFSVDLTEVSEPLLRRWSEFEVFLDVLCVLDLSYQLRYGSTPPRDGITPQESRHLQTHSLALRVDILAMLPLELLLGAGDVRVPETHMPHFLDPATASWWTTRWLLRTNRLLLVRRIEPLSEKLLQFLIHDRKVHVNEAVLDFVRGLATYLTMGHLLACTWFLSDKLSNIITSDISQVEVHIKGPDTSLLQKYLGALLFAMDCISTLFYGDILAMNPADVVVELGITLWSIYIYGALVGAQSDLFAARARREAAFEQTLGQLQHYLVQNEVPKEIKRQVKAYYAQLWHRRKGAAEFAPVENVSRALYEEIVLAATQTFAAQVTVFRALDDQFLRALLTCLQYVVCSANEEVFVIGDMDRSMYFIAQGRVAVKMGSSESARERGEFFGELALLYGISRLETCVALTVTELYRLDHEPYERLLLEYPEYRARNKLAWTTYCISSVRDRSVMEEALRYSRQFGVSAVHATSDSDPYVSTLETNAEKMMVEPQGIAERIDAQLPYSYIYRSAMELLSRLSKVKPLEAKELFLKSREGARRQLKAVVGVATAREGADDDVVHSFHERSTSPTDSNRRL</sequence>
<dbReference type="InterPro" id="IPR005821">
    <property type="entry name" value="Ion_trans_dom"/>
</dbReference>
<gene>
    <name evidence="8" type="ORF">PHYPSEUDO_000740</name>
</gene>
<evidence type="ECO:0000256" key="2">
    <source>
        <dbReference type="ARBA" id="ARBA00022692"/>
    </source>
</evidence>
<proteinExistence type="predicted"/>
<evidence type="ECO:0000256" key="3">
    <source>
        <dbReference type="ARBA" id="ARBA00022989"/>
    </source>
</evidence>
<dbReference type="CDD" id="cd00038">
    <property type="entry name" value="CAP_ED"/>
    <property type="match status" value="4"/>
</dbReference>
<reference evidence="8" key="1">
    <citation type="submission" date="2021-02" db="EMBL/GenBank/DDBJ databases">
        <authorList>
            <person name="Palmer J.M."/>
        </authorList>
    </citation>
    <scope>NUCLEOTIDE SEQUENCE</scope>
    <source>
        <strain evidence="8">SCRP734</strain>
    </source>
</reference>
<protein>
    <recommendedName>
        <fullName evidence="7">Cyclic nucleotide-binding domain-containing protein</fullName>
    </recommendedName>
</protein>
<evidence type="ECO:0000259" key="7">
    <source>
        <dbReference type="PROSITE" id="PS50042"/>
    </source>
</evidence>
<dbReference type="EMBL" id="JAGDFM010000011">
    <property type="protein sequence ID" value="KAG7392332.1"/>
    <property type="molecule type" value="Genomic_DNA"/>
</dbReference>
<dbReference type="Proteomes" id="UP000694044">
    <property type="component" value="Unassembled WGS sequence"/>
</dbReference>
<keyword evidence="9" id="KW-1185">Reference proteome</keyword>
<evidence type="ECO:0000313" key="8">
    <source>
        <dbReference type="EMBL" id="KAG7392332.1"/>
    </source>
</evidence>
<evidence type="ECO:0000256" key="4">
    <source>
        <dbReference type="ARBA" id="ARBA00023136"/>
    </source>
</evidence>
<feature type="domain" description="Cyclic nucleotide-binding" evidence="7">
    <location>
        <begin position="499"/>
        <end position="570"/>
    </location>
</feature>
<dbReference type="InterPro" id="IPR013099">
    <property type="entry name" value="K_chnl_dom"/>
</dbReference>
<feature type="domain" description="Cyclic nucleotide-binding" evidence="7">
    <location>
        <begin position="1015"/>
        <end position="1115"/>
    </location>
</feature>
<feature type="region of interest" description="Disordered" evidence="5">
    <location>
        <begin position="1762"/>
        <end position="1798"/>
    </location>
</feature>
<feature type="transmembrane region" description="Helical" evidence="6">
    <location>
        <begin position="798"/>
        <end position="823"/>
    </location>
</feature>
<dbReference type="GO" id="GO:0016020">
    <property type="term" value="C:membrane"/>
    <property type="evidence" value="ECO:0007669"/>
    <property type="project" value="UniProtKB-SubCell"/>
</dbReference>
<evidence type="ECO:0000313" key="9">
    <source>
        <dbReference type="Proteomes" id="UP000694044"/>
    </source>
</evidence>
<feature type="domain" description="Cyclic nucleotide-binding" evidence="7">
    <location>
        <begin position="1522"/>
        <end position="1640"/>
    </location>
</feature>
<feature type="transmembrane region" description="Helical" evidence="6">
    <location>
        <begin position="656"/>
        <end position="676"/>
    </location>
</feature>